<dbReference type="AlphaFoldDB" id="A0A9P7RMR0"/>
<keyword evidence="4" id="KW-1185">Reference proteome</keyword>
<feature type="chain" id="PRO_5040203557" evidence="2">
    <location>
        <begin position="18"/>
        <end position="282"/>
    </location>
</feature>
<comment type="caution">
    <text evidence="3">The sequence shown here is derived from an EMBL/GenBank/DDBJ whole genome shotgun (WGS) entry which is preliminary data.</text>
</comment>
<sequence>MSATVFLLIANIVQFLANLGDIVYPPLGILVTFWTLRRTCSEDNATINSTALQTVSEFSPTSIDSSIVPTPEEPPENWVKACRTALKQILENLNDILQKGLLDGGDTKERFMQLIDMQERQVSRMPLRLVDGIAPDIRRNTVHVLIELEQDVDDFVNTIERSRLKREARCDELSDAESGFLSPLWARPSSKNKAHRHEPESETPSELPAVAEHGSMAPVWSHDMHSGTSNVETGSSICDQHSPQGASTKLDDTEDHDEVQQSVAWRGRFLFYDGTSEMDVVS</sequence>
<evidence type="ECO:0000313" key="4">
    <source>
        <dbReference type="Proteomes" id="UP001049176"/>
    </source>
</evidence>
<dbReference type="EMBL" id="CM032191">
    <property type="protein sequence ID" value="KAG7086003.1"/>
    <property type="molecule type" value="Genomic_DNA"/>
</dbReference>
<feature type="signal peptide" evidence="2">
    <location>
        <begin position="1"/>
        <end position="17"/>
    </location>
</feature>
<dbReference type="RefSeq" id="XP_043002474.1">
    <property type="nucleotide sequence ID" value="XM_043160517.1"/>
</dbReference>
<feature type="region of interest" description="Disordered" evidence="1">
    <location>
        <begin position="184"/>
        <end position="257"/>
    </location>
</feature>
<evidence type="ECO:0000313" key="3">
    <source>
        <dbReference type="EMBL" id="KAG7086003.1"/>
    </source>
</evidence>
<keyword evidence="2" id="KW-0732">Signal</keyword>
<dbReference type="KEGG" id="more:E1B28_003526"/>
<evidence type="ECO:0000256" key="2">
    <source>
        <dbReference type="SAM" id="SignalP"/>
    </source>
</evidence>
<name>A0A9P7RMR0_9AGAR</name>
<dbReference type="GeneID" id="66072602"/>
<organism evidence="3 4">
    <name type="scientific">Marasmius oreades</name>
    <name type="common">fairy-ring Marasmius</name>
    <dbReference type="NCBI Taxonomy" id="181124"/>
    <lineage>
        <taxon>Eukaryota</taxon>
        <taxon>Fungi</taxon>
        <taxon>Dikarya</taxon>
        <taxon>Basidiomycota</taxon>
        <taxon>Agaricomycotina</taxon>
        <taxon>Agaricomycetes</taxon>
        <taxon>Agaricomycetidae</taxon>
        <taxon>Agaricales</taxon>
        <taxon>Marasmiineae</taxon>
        <taxon>Marasmiaceae</taxon>
        <taxon>Marasmius</taxon>
    </lineage>
</organism>
<accession>A0A9P7RMR0</accession>
<protein>
    <submittedName>
        <fullName evidence="3">Uncharacterized protein</fullName>
    </submittedName>
</protein>
<gene>
    <name evidence="3" type="ORF">E1B28_003526</name>
</gene>
<proteinExistence type="predicted"/>
<dbReference type="Proteomes" id="UP001049176">
    <property type="component" value="Chromosome 11"/>
</dbReference>
<evidence type="ECO:0000256" key="1">
    <source>
        <dbReference type="SAM" id="MobiDB-lite"/>
    </source>
</evidence>
<feature type="compositionally biased region" description="Polar residues" evidence="1">
    <location>
        <begin position="226"/>
        <end position="247"/>
    </location>
</feature>
<reference evidence="3" key="1">
    <citation type="journal article" date="2021" name="Genome Biol. Evol.">
        <title>The assembled and annotated genome of the fairy-ring fungus Marasmius oreades.</title>
        <authorList>
            <person name="Hiltunen M."/>
            <person name="Ament-Velasquez S.L."/>
            <person name="Johannesson H."/>
        </authorList>
    </citation>
    <scope>NUCLEOTIDE SEQUENCE</scope>
    <source>
        <strain evidence="3">03SP1</strain>
    </source>
</reference>